<accession>A0A949JRH7</accession>
<dbReference type="InterPro" id="IPR009057">
    <property type="entry name" value="Homeodomain-like_sf"/>
</dbReference>
<dbReference type="EMBL" id="JAELVF020000001">
    <property type="protein sequence ID" value="MBU7598870.1"/>
    <property type="molecule type" value="Genomic_DNA"/>
</dbReference>
<dbReference type="SUPFAM" id="SSF46689">
    <property type="entry name" value="Homeodomain-like"/>
    <property type="match status" value="1"/>
</dbReference>
<sequence length="130" mass="14367">MSVTDAQRAVLESWVRRRTAAQALAQRSGIVLEGAEGRSIMEVSRRLEVAPDTGHTWWRRFLGGAWELCDDPRLGVPRKITDADVERAVVIAQQETLENEALVDQANGGGHGDVAADRSRIWPDFALVPH</sequence>
<dbReference type="RefSeq" id="WP_211042472.1">
    <property type="nucleotide sequence ID" value="NZ_JAELVF020000001.1"/>
</dbReference>
<dbReference type="Proteomes" id="UP000694501">
    <property type="component" value="Unassembled WGS sequence"/>
</dbReference>
<evidence type="ECO:0000313" key="1">
    <source>
        <dbReference type="EMBL" id="MBU7598870.1"/>
    </source>
</evidence>
<evidence type="ECO:0008006" key="3">
    <source>
        <dbReference type="Google" id="ProtNLM"/>
    </source>
</evidence>
<evidence type="ECO:0000313" key="2">
    <source>
        <dbReference type="Proteomes" id="UP000694501"/>
    </source>
</evidence>
<keyword evidence="2" id="KW-1185">Reference proteome</keyword>
<protein>
    <recommendedName>
        <fullName evidence="3">Transposase</fullName>
    </recommendedName>
</protein>
<proteinExistence type="predicted"/>
<dbReference type="AlphaFoldDB" id="A0A949JRH7"/>
<gene>
    <name evidence="1" type="ORF">JGS22_014915</name>
</gene>
<reference evidence="1" key="1">
    <citation type="submission" date="2021-06" db="EMBL/GenBank/DDBJ databases">
        <title>Sequencing of actinobacteria type strains.</title>
        <authorList>
            <person name="Nguyen G.-S."/>
            <person name="Wentzel A."/>
        </authorList>
    </citation>
    <scope>NUCLEOTIDE SEQUENCE</scope>
    <source>
        <strain evidence="1">P38-E01</strain>
    </source>
</reference>
<comment type="caution">
    <text evidence="1">The sequence shown here is derived from an EMBL/GenBank/DDBJ whole genome shotgun (WGS) entry which is preliminary data.</text>
</comment>
<organism evidence="1 2">
    <name type="scientific">Streptomyces tardus</name>
    <dbReference type="NCBI Taxonomy" id="2780544"/>
    <lineage>
        <taxon>Bacteria</taxon>
        <taxon>Bacillati</taxon>
        <taxon>Actinomycetota</taxon>
        <taxon>Actinomycetes</taxon>
        <taxon>Kitasatosporales</taxon>
        <taxon>Streptomycetaceae</taxon>
        <taxon>Streptomyces</taxon>
    </lineage>
</organism>
<name>A0A949JRH7_9ACTN</name>